<dbReference type="AlphaFoldDB" id="A0A4Z2H6G5"/>
<comment type="caution">
    <text evidence="1">The sequence shown here is derived from an EMBL/GenBank/DDBJ whole genome shotgun (WGS) entry which is preliminary data.</text>
</comment>
<proteinExistence type="predicted"/>
<reference evidence="1 2" key="1">
    <citation type="submission" date="2019-03" db="EMBL/GenBank/DDBJ databases">
        <title>First draft genome of Liparis tanakae, snailfish: a comprehensive survey of snailfish specific genes.</title>
        <authorList>
            <person name="Kim W."/>
            <person name="Song I."/>
            <person name="Jeong J.-H."/>
            <person name="Kim D."/>
            <person name="Kim S."/>
            <person name="Ryu S."/>
            <person name="Song J.Y."/>
            <person name="Lee S.K."/>
        </authorList>
    </citation>
    <scope>NUCLEOTIDE SEQUENCE [LARGE SCALE GENOMIC DNA]</scope>
    <source>
        <tissue evidence="1">Muscle</tissue>
    </source>
</reference>
<evidence type="ECO:0000313" key="2">
    <source>
        <dbReference type="Proteomes" id="UP000314294"/>
    </source>
</evidence>
<protein>
    <submittedName>
        <fullName evidence="1">Uncharacterized protein</fullName>
    </submittedName>
</protein>
<keyword evidence="2" id="KW-1185">Reference proteome</keyword>
<dbReference type="Proteomes" id="UP000314294">
    <property type="component" value="Unassembled WGS sequence"/>
</dbReference>
<sequence>MLSNCCIIHPPHLIGELAEVAGGDESQPALLQTVPGQLDYLVVGEAEHAICQREDALWSVAPDDFLNPFLHLSRGLREEGDGVTLARRARGQKYLRLRERGRMAVARRHSSPEMLSVQKCLERKCSSSGVGWKGSWCSFSCDEQDDWK</sequence>
<dbReference type="EMBL" id="SRLO01000319">
    <property type="protein sequence ID" value="TNN61241.1"/>
    <property type="molecule type" value="Genomic_DNA"/>
</dbReference>
<gene>
    <name evidence="1" type="ORF">EYF80_028536</name>
</gene>
<evidence type="ECO:0000313" key="1">
    <source>
        <dbReference type="EMBL" id="TNN61241.1"/>
    </source>
</evidence>
<name>A0A4Z2H6G5_9TELE</name>
<organism evidence="1 2">
    <name type="scientific">Liparis tanakae</name>
    <name type="common">Tanaka's snailfish</name>
    <dbReference type="NCBI Taxonomy" id="230148"/>
    <lineage>
        <taxon>Eukaryota</taxon>
        <taxon>Metazoa</taxon>
        <taxon>Chordata</taxon>
        <taxon>Craniata</taxon>
        <taxon>Vertebrata</taxon>
        <taxon>Euteleostomi</taxon>
        <taxon>Actinopterygii</taxon>
        <taxon>Neopterygii</taxon>
        <taxon>Teleostei</taxon>
        <taxon>Neoteleostei</taxon>
        <taxon>Acanthomorphata</taxon>
        <taxon>Eupercaria</taxon>
        <taxon>Perciformes</taxon>
        <taxon>Cottioidei</taxon>
        <taxon>Cottales</taxon>
        <taxon>Liparidae</taxon>
        <taxon>Liparis</taxon>
    </lineage>
</organism>
<accession>A0A4Z2H6G5</accession>